<sequence>MADHIALLKAIEQDTKEWSEGKRVEAISKKLAWILLVVLAAFFVTTMLNSQMRSYSVFSLPPASILVMFLIHELNMPAGWDEVIERKLRTYKPRDLDAWNTLRSDVLSKGKLECDDVRKWLEYEFKVNADLLSAPGSTHSDQFFRRNVEHSETRGSRK</sequence>
<feature type="transmembrane region" description="Helical" evidence="1">
    <location>
        <begin position="31"/>
        <end position="48"/>
    </location>
</feature>
<accession>A0ABT2R724</accession>
<keyword evidence="1" id="KW-0812">Transmembrane</keyword>
<keyword evidence="1" id="KW-1133">Transmembrane helix</keyword>
<comment type="caution">
    <text evidence="2">The sequence shown here is derived from an EMBL/GenBank/DDBJ whole genome shotgun (WGS) entry which is preliminary data.</text>
</comment>
<keyword evidence="3" id="KW-1185">Reference proteome</keyword>
<proteinExistence type="predicted"/>
<organism evidence="2 3">
    <name type="scientific">Leclercia tamurae</name>
    <dbReference type="NCBI Taxonomy" id="2926467"/>
    <lineage>
        <taxon>Bacteria</taxon>
        <taxon>Pseudomonadati</taxon>
        <taxon>Pseudomonadota</taxon>
        <taxon>Gammaproteobacteria</taxon>
        <taxon>Enterobacterales</taxon>
        <taxon>Enterobacteriaceae</taxon>
        <taxon>Leclercia</taxon>
    </lineage>
</organism>
<evidence type="ECO:0000256" key="1">
    <source>
        <dbReference type="SAM" id="Phobius"/>
    </source>
</evidence>
<gene>
    <name evidence="2" type="ORF">M8318_03225</name>
</gene>
<name>A0ABT2R724_9ENTR</name>
<evidence type="ECO:0000313" key="2">
    <source>
        <dbReference type="EMBL" id="MCU6676679.1"/>
    </source>
</evidence>
<dbReference type="EMBL" id="JAMHKS010000063">
    <property type="protein sequence ID" value="MCU6676679.1"/>
    <property type="molecule type" value="Genomic_DNA"/>
</dbReference>
<dbReference type="Proteomes" id="UP001062027">
    <property type="component" value="Unassembled WGS sequence"/>
</dbReference>
<reference evidence="2" key="1">
    <citation type="submission" date="2022-05" db="EMBL/GenBank/DDBJ databases">
        <title>Description of a novel species of Leclercia; Leclercia tamurae and the Proposal for a Novel Genus Silvania gen. nov. Containing Two Novel Species Silvania hatchlandensis sp. nov. and Silvania confinis sp. nov. Isolated from the Rhizosphere of Oak.</title>
        <authorList>
            <person name="Maddock D.W."/>
            <person name="Brady C.L."/>
            <person name="Denman S."/>
            <person name="Arnold D."/>
        </authorList>
    </citation>
    <scope>NUCLEOTIDE SEQUENCE</scope>
    <source>
        <strain evidence="2">H6S3</strain>
    </source>
</reference>
<evidence type="ECO:0000313" key="3">
    <source>
        <dbReference type="Proteomes" id="UP001062027"/>
    </source>
</evidence>
<keyword evidence="1" id="KW-0472">Membrane</keyword>
<dbReference type="RefSeq" id="WP_262660941.1">
    <property type="nucleotide sequence ID" value="NZ_JAMHKS010000063.1"/>
</dbReference>
<protein>
    <submittedName>
        <fullName evidence="2">Uncharacterized protein</fullName>
    </submittedName>
</protein>